<gene>
    <name evidence="14" type="ORF">PHSY_001382</name>
</gene>
<dbReference type="PANTHER" id="PTHR45843">
    <property type="entry name" value="PEPTIDYL-PROLYL CIS-TRANS ISOMERASE-LIKE 4"/>
    <property type="match status" value="1"/>
</dbReference>
<dbReference type="InterPro" id="IPR012677">
    <property type="entry name" value="Nucleotide-bd_a/b_plait_sf"/>
</dbReference>
<dbReference type="STRING" id="1305764.R9NYU0"/>
<feature type="compositionally biased region" description="Basic and acidic residues" evidence="11">
    <location>
        <begin position="426"/>
        <end position="518"/>
    </location>
</feature>
<evidence type="ECO:0000256" key="6">
    <source>
        <dbReference type="ARBA" id="ARBA00023110"/>
    </source>
</evidence>
<organism evidence="14 15">
    <name type="scientific">Pseudozyma hubeiensis (strain SY62)</name>
    <name type="common">Yeast</name>
    <dbReference type="NCBI Taxonomy" id="1305764"/>
    <lineage>
        <taxon>Eukaryota</taxon>
        <taxon>Fungi</taxon>
        <taxon>Dikarya</taxon>
        <taxon>Basidiomycota</taxon>
        <taxon>Ustilaginomycotina</taxon>
        <taxon>Ustilaginomycetes</taxon>
        <taxon>Ustilaginales</taxon>
        <taxon>Ustilaginaceae</taxon>
        <taxon>Pseudozyma</taxon>
    </lineage>
</organism>
<dbReference type="InterPro" id="IPR002130">
    <property type="entry name" value="Cyclophilin-type_PPIase_dom"/>
</dbReference>
<keyword evidence="8 10" id="KW-0539">Nucleus</keyword>
<feature type="region of interest" description="Disordered" evidence="11">
    <location>
        <begin position="54"/>
        <end position="80"/>
    </location>
</feature>
<protein>
    <recommendedName>
        <fullName evidence="10">Peptidyl-prolyl cis-trans isomerase</fullName>
        <shortName evidence="10">PPIase</shortName>
        <ecNumber evidence="10">5.2.1.8</ecNumber>
    </recommendedName>
</protein>
<dbReference type="Pfam" id="PF00160">
    <property type="entry name" value="Pro_isomerase"/>
    <property type="match status" value="1"/>
</dbReference>
<dbReference type="PROSITE" id="PS50072">
    <property type="entry name" value="CSA_PPIASE_2"/>
    <property type="match status" value="1"/>
</dbReference>
<dbReference type="Gene3D" id="3.30.70.330">
    <property type="match status" value="1"/>
</dbReference>
<evidence type="ECO:0000256" key="8">
    <source>
        <dbReference type="ARBA" id="ARBA00023242"/>
    </source>
</evidence>
<dbReference type="GO" id="GO:0005634">
    <property type="term" value="C:nucleus"/>
    <property type="evidence" value="ECO:0007669"/>
    <property type="project" value="UniProtKB-SubCell"/>
</dbReference>
<dbReference type="FunFam" id="2.40.100.10:FF:000015">
    <property type="entry name" value="Peptidyl-prolyl cis-trans isomerase"/>
    <property type="match status" value="1"/>
</dbReference>
<dbReference type="CDD" id="cd01921">
    <property type="entry name" value="cyclophilin_RRM"/>
    <property type="match status" value="1"/>
</dbReference>
<evidence type="ECO:0000256" key="3">
    <source>
        <dbReference type="ARBA" id="ARBA00004123"/>
    </source>
</evidence>
<dbReference type="OrthoDB" id="2083at2759"/>
<dbReference type="AlphaFoldDB" id="R9NYU0"/>
<dbReference type="EMBL" id="DF238778">
    <property type="protein sequence ID" value="GAC93817.1"/>
    <property type="molecule type" value="Genomic_DNA"/>
</dbReference>
<dbReference type="GO" id="GO:0003723">
    <property type="term" value="F:RNA binding"/>
    <property type="evidence" value="ECO:0007669"/>
    <property type="project" value="UniProtKB-UniRule"/>
</dbReference>
<dbReference type="InterPro" id="IPR035542">
    <property type="entry name" value="CRIP"/>
</dbReference>
<dbReference type="HOGENOM" id="CLU_018791_2_1_1"/>
<dbReference type="CDD" id="cd12235">
    <property type="entry name" value="RRM_PPIL4"/>
    <property type="match status" value="1"/>
</dbReference>
<evidence type="ECO:0000256" key="7">
    <source>
        <dbReference type="ARBA" id="ARBA00023235"/>
    </source>
</evidence>
<dbReference type="EC" id="5.2.1.8" evidence="10"/>
<evidence type="ECO:0000259" key="12">
    <source>
        <dbReference type="PROSITE" id="PS50072"/>
    </source>
</evidence>
<comment type="subcellular location">
    <subcellularLocation>
        <location evidence="3 10">Nucleus</location>
    </subcellularLocation>
</comment>
<dbReference type="PROSITE" id="PS50102">
    <property type="entry name" value="RRM"/>
    <property type="match status" value="1"/>
</dbReference>
<evidence type="ECO:0000259" key="13">
    <source>
        <dbReference type="PROSITE" id="PS50102"/>
    </source>
</evidence>
<accession>R9NYU0</accession>
<evidence type="ECO:0000256" key="1">
    <source>
        <dbReference type="ARBA" id="ARBA00000971"/>
    </source>
</evidence>
<dbReference type="Proteomes" id="UP000014071">
    <property type="component" value="Unassembled WGS sequence"/>
</dbReference>
<sequence>MSVLLETSLGDLVIDLHTELAPRSCTNFLKLCQKHYYKLNAFFSVEKDFLAQTGDPTNTGKGGASIWSQLPSTSRDRSANTYFTPETLDDQLRHTQKGTVSFACFRKQVGDAEARDELVAGSQFFITLKDEIDYLDGKHAPFGMVVEGQEPGGTLDKINQAFTDDEKRPLKDIRIRHVVVLEDPFPDPSGFDPPSRSPSPTPSQIRTLRLADDEDLTLADADSAADEEVRRKKDTDAAALTLEMVGDLPFAEIRPPENILFVCKLNPVTRSDDLELIFSRFGKILSCEVVKDKKTGDSLQYAFVEFDRKEDAERAYFKMQNVLVDDRRIWVDFSQSVRKLHGDWVRKRTGGGGEKEARGVDSYRPKEKEGERRGSSQPDDARQWGNGRAYRSRDDEGKRLHKRSRRDHDDDDEPRHSRGPHLPSSRSDRQGSRREHERDDRRRDDRSSSKAERRDDRHAHRRRDEDDRYHRSSTSRRDDEGRSERSHRDRDDRRDRDRERDHRRRDDDRSRYRDDARR</sequence>
<dbReference type="RefSeq" id="XP_012187404.1">
    <property type="nucleotide sequence ID" value="XM_012332014.1"/>
</dbReference>
<keyword evidence="6 10" id="KW-0697">Rotamase</keyword>
<evidence type="ECO:0000256" key="10">
    <source>
        <dbReference type="RuleBase" id="RU365081"/>
    </source>
</evidence>
<keyword evidence="5 9" id="KW-0694">RNA-binding</keyword>
<feature type="domain" description="RRM" evidence="13">
    <location>
        <begin position="258"/>
        <end position="336"/>
    </location>
</feature>
<feature type="region of interest" description="Disordered" evidence="11">
    <location>
        <begin position="345"/>
        <end position="518"/>
    </location>
</feature>
<dbReference type="SUPFAM" id="SSF50891">
    <property type="entry name" value="Cyclophilin-like"/>
    <property type="match status" value="1"/>
</dbReference>
<feature type="domain" description="PPIase cyclophilin-type" evidence="12">
    <location>
        <begin position="6"/>
        <end position="180"/>
    </location>
</feature>
<dbReference type="GeneID" id="24106683"/>
<dbReference type="InterPro" id="IPR035979">
    <property type="entry name" value="RBD_domain_sf"/>
</dbReference>
<dbReference type="PANTHER" id="PTHR45843:SF1">
    <property type="entry name" value="PEPTIDYL-PROLYL CIS-TRANS ISOMERASE-LIKE 4"/>
    <property type="match status" value="1"/>
</dbReference>
<name>R9NYU0_PSEHS</name>
<dbReference type="SMART" id="SM00360">
    <property type="entry name" value="RRM"/>
    <property type="match status" value="1"/>
</dbReference>
<proteinExistence type="inferred from homology"/>
<dbReference type="Gene3D" id="2.40.100.10">
    <property type="entry name" value="Cyclophilin-like"/>
    <property type="match status" value="1"/>
</dbReference>
<comment type="catalytic activity">
    <reaction evidence="1 10">
        <text>[protein]-peptidylproline (omega=180) = [protein]-peptidylproline (omega=0)</text>
        <dbReference type="Rhea" id="RHEA:16237"/>
        <dbReference type="Rhea" id="RHEA-COMP:10747"/>
        <dbReference type="Rhea" id="RHEA-COMP:10748"/>
        <dbReference type="ChEBI" id="CHEBI:83833"/>
        <dbReference type="ChEBI" id="CHEBI:83834"/>
        <dbReference type="EC" id="5.2.1.8"/>
    </reaction>
</comment>
<keyword evidence="15" id="KW-1185">Reference proteome</keyword>
<dbReference type="InterPro" id="IPR029000">
    <property type="entry name" value="Cyclophilin-like_dom_sf"/>
</dbReference>
<dbReference type="InterPro" id="IPR000504">
    <property type="entry name" value="RRM_dom"/>
</dbReference>
<evidence type="ECO:0000256" key="5">
    <source>
        <dbReference type="ARBA" id="ARBA00022884"/>
    </source>
</evidence>
<feature type="compositionally biased region" description="Polar residues" evidence="11">
    <location>
        <begin position="66"/>
        <end position="80"/>
    </location>
</feature>
<evidence type="ECO:0000256" key="11">
    <source>
        <dbReference type="SAM" id="MobiDB-lite"/>
    </source>
</evidence>
<evidence type="ECO:0000256" key="9">
    <source>
        <dbReference type="PROSITE-ProRule" id="PRU00176"/>
    </source>
</evidence>
<dbReference type="PRINTS" id="PR00153">
    <property type="entry name" value="CSAPPISMRASE"/>
</dbReference>
<dbReference type="eggNOG" id="KOG0415">
    <property type="taxonomic scope" value="Eukaryota"/>
</dbReference>
<dbReference type="Pfam" id="PF00076">
    <property type="entry name" value="RRM_1"/>
    <property type="match status" value="1"/>
</dbReference>
<comment type="function">
    <text evidence="2 10">PPIases accelerate the folding of proteins. It catalyzes the cis-trans isomerization of proline imidic peptide bonds in oligopeptides.</text>
</comment>
<evidence type="ECO:0000313" key="14">
    <source>
        <dbReference type="EMBL" id="GAC93817.1"/>
    </source>
</evidence>
<comment type="similarity">
    <text evidence="4 10">Belongs to the cyclophilin-type PPIase family. PPIL4 subfamily.</text>
</comment>
<evidence type="ECO:0000256" key="4">
    <source>
        <dbReference type="ARBA" id="ARBA00010739"/>
    </source>
</evidence>
<feature type="compositionally biased region" description="Basic and acidic residues" evidence="11">
    <location>
        <begin position="353"/>
        <end position="382"/>
    </location>
</feature>
<evidence type="ECO:0000313" key="15">
    <source>
        <dbReference type="Proteomes" id="UP000014071"/>
    </source>
</evidence>
<keyword evidence="7 10" id="KW-0413">Isomerase</keyword>
<dbReference type="GO" id="GO:0003755">
    <property type="term" value="F:peptidyl-prolyl cis-trans isomerase activity"/>
    <property type="evidence" value="ECO:0007669"/>
    <property type="project" value="UniProtKB-UniRule"/>
</dbReference>
<evidence type="ECO:0000256" key="2">
    <source>
        <dbReference type="ARBA" id="ARBA00002388"/>
    </source>
</evidence>
<reference evidence="15" key="1">
    <citation type="journal article" date="2013" name="Genome Announc.">
        <title>Draft genome sequence of the basidiomycetous yeast-like fungus Pseudozyma hubeiensis SY62, which produces an abundant amount of the biosurfactant mannosylerythritol lipids.</title>
        <authorList>
            <person name="Konishi M."/>
            <person name="Hatada Y."/>
            <person name="Horiuchi J."/>
        </authorList>
    </citation>
    <scope>NUCLEOTIDE SEQUENCE [LARGE SCALE GENOMIC DNA]</scope>
    <source>
        <strain evidence="15">SY62</strain>
    </source>
</reference>
<dbReference type="InterPro" id="IPR035538">
    <property type="entry name" value="Cyclophilin_PPIL4"/>
</dbReference>
<dbReference type="SUPFAM" id="SSF54928">
    <property type="entry name" value="RNA-binding domain, RBD"/>
    <property type="match status" value="1"/>
</dbReference>